<sequence length="658" mass="74929">MKSLLYVCLLISSVVAEESAKKHDKRGALGLAPAPAVELGAHAHYHTTLTRNVGVPVPAPFPVPVEREVHVPVPVHINVPVDRPYPVHVPQPYAVHVDRPYPVPVDRPVPVAVPHAVPVPVPRPVGVPVPAPYAVPVPHPVPYPVHHHVPVPVSKSIIVTKHHHHSWLGNEDTSKKSVAELLSDNREKMNERFDKKRNLLSLKNVKDPPYTGKSRKLGRKYWGPYEVVKALDRDRHVIQDIEGIGVYLIKQGKNNVCKTFMDYYTNRDNNPNCYYNPDYKLNVAEIIKRNGYPVETHYATTNDGYILTVYRIPHGLDNKKVIQQPILLTHGITMNSGSFVLSGKRSLAFMLADAGYDVWLGNFRGSRYSNNHTTLDVQSATFWNFSMHELGVYDVPALTKFVIEKTNKKIIYIGFSLGAVAGYIYGSTYSKLASEEIEYFIAIGPGVFLQNSVLRIIDFVWPLLRLVLNCFTEGSLYVRPPLPIFLYKLICFPLPIQMNICQILDMVMLGYNYEQNNPETLPVTLLYNIDRTTIKMLDHFLQILRSGNFQHYDYNEEQNKILYGNIVPPLYNLSNVRFDNYIVYSGNDKIAHDETINMLYTQLPNDTYSKAVYKIKNAKINHIDILVGKNADLFVYTPIIEELKRREQKYVHKYNCNV</sequence>
<dbReference type="Gene3D" id="3.40.50.1820">
    <property type="entry name" value="alpha/beta hydrolase"/>
    <property type="match status" value="1"/>
</dbReference>
<dbReference type="SUPFAM" id="SSF53474">
    <property type="entry name" value="alpha/beta-Hydrolases"/>
    <property type="match status" value="1"/>
</dbReference>
<keyword evidence="6" id="KW-0325">Glycoprotein</keyword>
<keyword evidence="5" id="KW-0443">Lipid metabolism</keyword>
<dbReference type="Proteomes" id="UP001353858">
    <property type="component" value="Unassembled WGS sequence"/>
</dbReference>
<dbReference type="Pfam" id="PF04083">
    <property type="entry name" value="Abhydro_lipase"/>
    <property type="match status" value="1"/>
</dbReference>
<dbReference type="GO" id="GO:0016042">
    <property type="term" value="P:lipid catabolic process"/>
    <property type="evidence" value="ECO:0007669"/>
    <property type="project" value="UniProtKB-KW"/>
</dbReference>
<keyword evidence="2 7" id="KW-0732">Signal</keyword>
<evidence type="ECO:0000256" key="6">
    <source>
        <dbReference type="ARBA" id="ARBA00023180"/>
    </source>
</evidence>
<comment type="caution">
    <text evidence="9">The sequence shown here is derived from an EMBL/GenBank/DDBJ whole genome shotgun (WGS) entry which is preliminary data.</text>
</comment>
<feature type="signal peptide" evidence="7">
    <location>
        <begin position="1"/>
        <end position="16"/>
    </location>
</feature>
<organism evidence="9 10">
    <name type="scientific">Aquatica leii</name>
    <dbReference type="NCBI Taxonomy" id="1421715"/>
    <lineage>
        <taxon>Eukaryota</taxon>
        <taxon>Metazoa</taxon>
        <taxon>Ecdysozoa</taxon>
        <taxon>Arthropoda</taxon>
        <taxon>Hexapoda</taxon>
        <taxon>Insecta</taxon>
        <taxon>Pterygota</taxon>
        <taxon>Neoptera</taxon>
        <taxon>Endopterygota</taxon>
        <taxon>Coleoptera</taxon>
        <taxon>Polyphaga</taxon>
        <taxon>Elateriformia</taxon>
        <taxon>Elateroidea</taxon>
        <taxon>Lampyridae</taxon>
        <taxon>Luciolinae</taxon>
        <taxon>Aquatica</taxon>
    </lineage>
</organism>
<keyword evidence="10" id="KW-1185">Reference proteome</keyword>
<evidence type="ECO:0000256" key="3">
    <source>
        <dbReference type="ARBA" id="ARBA00022801"/>
    </source>
</evidence>
<evidence type="ECO:0000313" key="9">
    <source>
        <dbReference type="EMBL" id="KAK4886693.1"/>
    </source>
</evidence>
<dbReference type="AlphaFoldDB" id="A0AAN7SRF4"/>
<dbReference type="PANTHER" id="PTHR11005">
    <property type="entry name" value="LYSOSOMAL ACID LIPASE-RELATED"/>
    <property type="match status" value="1"/>
</dbReference>
<dbReference type="GO" id="GO:0016787">
    <property type="term" value="F:hydrolase activity"/>
    <property type="evidence" value="ECO:0007669"/>
    <property type="project" value="UniProtKB-KW"/>
</dbReference>
<reference evidence="10" key="1">
    <citation type="submission" date="2023-01" db="EMBL/GenBank/DDBJ databases">
        <title>Key to firefly adult light organ development and bioluminescence: homeobox transcription factors regulate luciferase expression and transportation to peroxisome.</title>
        <authorList>
            <person name="Fu X."/>
        </authorList>
    </citation>
    <scope>NUCLEOTIDE SEQUENCE [LARGE SCALE GENOMIC DNA]</scope>
</reference>
<keyword evidence="3" id="KW-0378">Hydrolase</keyword>
<dbReference type="EMBL" id="JARPUR010000001">
    <property type="protein sequence ID" value="KAK4886693.1"/>
    <property type="molecule type" value="Genomic_DNA"/>
</dbReference>
<dbReference type="InterPro" id="IPR006693">
    <property type="entry name" value="AB_hydrolase_lipase"/>
</dbReference>
<evidence type="ECO:0000313" key="10">
    <source>
        <dbReference type="Proteomes" id="UP001353858"/>
    </source>
</evidence>
<evidence type="ECO:0000256" key="5">
    <source>
        <dbReference type="ARBA" id="ARBA00023098"/>
    </source>
</evidence>
<evidence type="ECO:0000256" key="7">
    <source>
        <dbReference type="SAM" id="SignalP"/>
    </source>
</evidence>
<gene>
    <name evidence="9" type="ORF">RN001_002964</name>
</gene>
<evidence type="ECO:0000256" key="2">
    <source>
        <dbReference type="ARBA" id="ARBA00022729"/>
    </source>
</evidence>
<evidence type="ECO:0000256" key="4">
    <source>
        <dbReference type="ARBA" id="ARBA00022963"/>
    </source>
</evidence>
<dbReference type="InterPro" id="IPR029058">
    <property type="entry name" value="AB_hydrolase_fold"/>
</dbReference>
<name>A0AAN7SRF4_9COLE</name>
<evidence type="ECO:0000259" key="8">
    <source>
        <dbReference type="Pfam" id="PF04083"/>
    </source>
</evidence>
<feature type="domain" description="Partial AB-hydrolase lipase" evidence="8">
    <location>
        <begin position="283"/>
        <end position="342"/>
    </location>
</feature>
<comment type="similarity">
    <text evidence="1">Belongs to the AB hydrolase superfamily. Lipase family.</text>
</comment>
<feature type="chain" id="PRO_5042976694" description="Partial AB-hydrolase lipase domain-containing protein" evidence="7">
    <location>
        <begin position="17"/>
        <end position="658"/>
    </location>
</feature>
<evidence type="ECO:0000256" key="1">
    <source>
        <dbReference type="ARBA" id="ARBA00010701"/>
    </source>
</evidence>
<dbReference type="FunFam" id="3.40.50.1820:FF:000057">
    <property type="entry name" value="Lipase"/>
    <property type="match status" value="1"/>
</dbReference>
<protein>
    <recommendedName>
        <fullName evidence="8">Partial AB-hydrolase lipase domain-containing protein</fullName>
    </recommendedName>
</protein>
<accession>A0AAN7SRF4</accession>
<keyword evidence="4" id="KW-0442">Lipid degradation</keyword>
<proteinExistence type="inferred from homology"/>